<dbReference type="InterPro" id="IPR003441">
    <property type="entry name" value="NAC-dom"/>
</dbReference>
<comment type="caution">
    <text evidence="7">The sequence shown here is derived from an EMBL/GenBank/DDBJ whole genome shotgun (WGS) entry which is preliminary data.</text>
</comment>
<evidence type="ECO:0000313" key="8">
    <source>
        <dbReference type="Proteomes" id="UP001187192"/>
    </source>
</evidence>
<organism evidence="7 8">
    <name type="scientific">Ficus carica</name>
    <name type="common">Common fig</name>
    <dbReference type="NCBI Taxonomy" id="3494"/>
    <lineage>
        <taxon>Eukaryota</taxon>
        <taxon>Viridiplantae</taxon>
        <taxon>Streptophyta</taxon>
        <taxon>Embryophyta</taxon>
        <taxon>Tracheophyta</taxon>
        <taxon>Spermatophyta</taxon>
        <taxon>Magnoliopsida</taxon>
        <taxon>eudicotyledons</taxon>
        <taxon>Gunneridae</taxon>
        <taxon>Pentapetalae</taxon>
        <taxon>rosids</taxon>
        <taxon>fabids</taxon>
        <taxon>Rosales</taxon>
        <taxon>Moraceae</taxon>
        <taxon>Ficeae</taxon>
        <taxon>Ficus</taxon>
    </lineage>
</organism>
<keyword evidence="1" id="KW-0805">Transcription regulation</keyword>
<feature type="compositionally biased region" description="Polar residues" evidence="5">
    <location>
        <begin position="381"/>
        <end position="403"/>
    </location>
</feature>
<evidence type="ECO:0000256" key="4">
    <source>
        <dbReference type="ARBA" id="ARBA00023242"/>
    </source>
</evidence>
<evidence type="ECO:0000256" key="5">
    <source>
        <dbReference type="SAM" id="MobiDB-lite"/>
    </source>
</evidence>
<dbReference type="GO" id="GO:0003677">
    <property type="term" value="F:DNA binding"/>
    <property type="evidence" value="ECO:0007669"/>
    <property type="project" value="UniProtKB-KW"/>
</dbReference>
<dbReference type="PROSITE" id="PS51005">
    <property type="entry name" value="NAC"/>
    <property type="match status" value="1"/>
</dbReference>
<sequence length="433" mass="47129">MARDNKTCIGKKKILVFYKGKSRGKSRGSKPIWVVHEYHPLVKNPQVYTYSLTAIDISDYEFLSTGYRPYIICRLQKRTEEKAGAPGCYVGEPSGSDTASVIENPVTPAAVSGVHGHGEENADPSEQPPLSPSCYITLEDIGPSISDQENNSGMHENHPNPENSLSHQGPCVYSQLEKKTDEMDGTPCHGIGKPSGDITSDVENQEVPIVTPEVHGRAEENADSPLSRDFGLTEEDMISILSSFPNDGQQIDSGMDEFRLVPENSLLHKGPYVISGVENKTDEKAGSPGHYVGEPSGDITSYIGNQVAPTAIPEECGRTEVNAGSLWRPFVSPDCHFTEKDKTLNFSNSFNDNQDNMQATCEADDKEAVEFADRLIVDPSENYNGEMPNNLSNGSIQPTSLKRSSSSVEAGVEGVDGRFKRSRTLASENHSDG</sequence>
<dbReference type="AlphaFoldDB" id="A0AA88A0W6"/>
<dbReference type="InterPro" id="IPR036093">
    <property type="entry name" value="NAC_dom_sf"/>
</dbReference>
<feature type="compositionally biased region" description="Polar residues" evidence="5">
    <location>
        <begin position="424"/>
        <end position="433"/>
    </location>
</feature>
<feature type="domain" description="NAC" evidence="6">
    <location>
        <begin position="1"/>
        <end position="78"/>
    </location>
</feature>
<feature type="compositionally biased region" description="Polar residues" evidence="5">
    <location>
        <begin position="145"/>
        <end position="167"/>
    </location>
</feature>
<proteinExistence type="predicted"/>
<dbReference type="GO" id="GO:0006355">
    <property type="term" value="P:regulation of DNA-templated transcription"/>
    <property type="evidence" value="ECO:0007669"/>
    <property type="project" value="InterPro"/>
</dbReference>
<evidence type="ECO:0000256" key="1">
    <source>
        <dbReference type="ARBA" id="ARBA00023015"/>
    </source>
</evidence>
<dbReference type="SUPFAM" id="SSF101941">
    <property type="entry name" value="NAC domain"/>
    <property type="match status" value="1"/>
</dbReference>
<keyword evidence="4" id="KW-0539">Nucleus</keyword>
<keyword evidence="2" id="KW-0238">DNA-binding</keyword>
<keyword evidence="8" id="KW-1185">Reference proteome</keyword>
<feature type="region of interest" description="Disordered" evidence="5">
    <location>
        <begin position="380"/>
        <end position="433"/>
    </location>
</feature>
<dbReference type="Proteomes" id="UP001187192">
    <property type="component" value="Unassembled WGS sequence"/>
</dbReference>
<keyword evidence="3" id="KW-0804">Transcription</keyword>
<protein>
    <recommendedName>
        <fullName evidence="6">NAC domain-containing protein</fullName>
    </recommendedName>
</protein>
<evidence type="ECO:0000313" key="7">
    <source>
        <dbReference type="EMBL" id="GMN42735.1"/>
    </source>
</evidence>
<evidence type="ECO:0000256" key="3">
    <source>
        <dbReference type="ARBA" id="ARBA00023163"/>
    </source>
</evidence>
<dbReference type="EMBL" id="BTGU01000015">
    <property type="protein sequence ID" value="GMN42735.1"/>
    <property type="molecule type" value="Genomic_DNA"/>
</dbReference>
<dbReference type="Gene3D" id="2.170.150.80">
    <property type="entry name" value="NAC domain"/>
    <property type="match status" value="1"/>
</dbReference>
<name>A0AA88A0W6_FICCA</name>
<evidence type="ECO:0000256" key="2">
    <source>
        <dbReference type="ARBA" id="ARBA00023125"/>
    </source>
</evidence>
<evidence type="ECO:0000259" key="6">
    <source>
        <dbReference type="PROSITE" id="PS51005"/>
    </source>
</evidence>
<reference evidence="7" key="1">
    <citation type="submission" date="2023-07" db="EMBL/GenBank/DDBJ databases">
        <title>draft genome sequence of fig (Ficus carica).</title>
        <authorList>
            <person name="Takahashi T."/>
            <person name="Nishimura K."/>
        </authorList>
    </citation>
    <scope>NUCLEOTIDE SEQUENCE</scope>
</reference>
<gene>
    <name evidence="7" type="ORF">TIFTF001_011933</name>
</gene>
<feature type="region of interest" description="Disordered" evidence="5">
    <location>
        <begin position="109"/>
        <end position="169"/>
    </location>
</feature>
<accession>A0AA88A0W6</accession>